<evidence type="ECO:0000313" key="2">
    <source>
        <dbReference type="EMBL" id="GMT25725.1"/>
    </source>
</evidence>
<organism evidence="2 3">
    <name type="scientific">Pristionchus fissidentatus</name>
    <dbReference type="NCBI Taxonomy" id="1538716"/>
    <lineage>
        <taxon>Eukaryota</taxon>
        <taxon>Metazoa</taxon>
        <taxon>Ecdysozoa</taxon>
        <taxon>Nematoda</taxon>
        <taxon>Chromadorea</taxon>
        <taxon>Rhabditida</taxon>
        <taxon>Rhabditina</taxon>
        <taxon>Diplogasteromorpha</taxon>
        <taxon>Diplogasteroidea</taxon>
        <taxon>Neodiplogasteridae</taxon>
        <taxon>Pristionchus</taxon>
    </lineage>
</organism>
<accession>A0AAV5W5U0</accession>
<dbReference type="EMBL" id="BTSY01000004">
    <property type="protein sequence ID" value="GMT25725.1"/>
    <property type="molecule type" value="Genomic_DNA"/>
</dbReference>
<feature type="non-terminal residue" evidence="2">
    <location>
        <position position="1"/>
    </location>
</feature>
<feature type="region of interest" description="Disordered" evidence="1">
    <location>
        <begin position="32"/>
        <end position="52"/>
    </location>
</feature>
<gene>
    <name evidence="2" type="ORF">PFISCL1PPCAC_17022</name>
</gene>
<feature type="non-terminal residue" evidence="2">
    <location>
        <position position="74"/>
    </location>
</feature>
<comment type="caution">
    <text evidence="2">The sequence shown here is derived from an EMBL/GenBank/DDBJ whole genome shotgun (WGS) entry which is preliminary data.</text>
</comment>
<evidence type="ECO:0000313" key="3">
    <source>
        <dbReference type="Proteomes" id="UP001432322"/>
    </source>
</evidence>
<dbReference type="AlphaFoldDB" id="A0AAV5W5U0"/>
<reference evidence="2" key="1">
    <citation type="submission" date="2023-10" db="EMBL/GenBank/DDBJ databases">
        <title>Genome assembly of Pristionchus species.</title>
        <authorList>
            <person name="Yoshida K."/>
            <person name="Sommer R.J."/>
        </authorList>
    </citation>
    <scope>NUCLEOTIDE SEQUENCE</scope>
    <source>
        <strain evidence="2">RS5133</strain>
    </source>
</reference>
<evidence type="ECO:0000256" key="1">
    <source>
        <dbReference type="SAM" id="MobiDB-lite"/>
    </source>
</evidence>
<proteinExistence type="predicted"/>
<sequence length="74" mass="8338">HTRRNLSDTRRDGILRTLHSHLQPCRSNLQCVSSDANHRQKSTGSRLLDKHGDGFELLGNRSALQHGHEEMGVV</sequence>
<name>A0AAV5W5U0_9BILA</name>
<dbReference type="Proteomes" id="UP001432322">
    <property type="component" value="Unassembled WGS sequence"/>
</dbReference>
<keyword evidence="3" id="KW-1185">Reference proteome</keyword>
<protein>
    <submittedName>
        <fullName evidence="2">Uncharacterized protein</fullName>
    </submittedName>
</protein>